<organism evidence="1 2">
    <name type="scientific">Leucosporidium creatinivorum</name>
    <dbReference type="NCBI Taxonomy" id="106004"/>
    <lineage>
        <taxon>Eukaryota</taxon>
        <taxon>Fungi</taxon>
        <taxon>Dikarya</taxon>
        <taxon>Basidiomycota</taxon>
        <taxon>Pucciniomycotina</taxon>
        <taxon>Microbotryomycetes</taxon>
        <taxon>Leucosporidiales</taxon>
        <taxon>Leucosporidium</taxon>
    </lineage>
</organism>
<dbReference type="Proteomes" id="UP000193467">
    <property type="component" value="Unassembled WGS sequence"/>
</dbReference>
<reference evidence="1 2" key="1">
    <citation type="submission" date="2016-07" db="EMBL/GenBank/DDBJ databases">
        <title>Pervasive Adenine N6-methylation of Active Genes in Fungi.</title>
        <authorList>
            <consortium name="DOE Joint Genome Institute"/>
            <person name="Mondo S.J."/>
            <person name="Dannebaum R.O."/>
            <person name="Kuo R.C."/>
            <person name="Labutti K."/>
            <person name="Haridas S."/>
            <person name="Kuo A."/>
            <person name="Salamov A."/>
            <person name="Ahrendt S.R."/>
            <person name="Lipzen A."/>
            <person name="Sullivan W."/>
            <person name="Andreopoulos W.B."/>
            <person name="Clum A."/>
            <person name="Lindquist E."/>
            <person name="Daum C."/>
            <person name="Ramamoorthy G.K."/>
            <person name="Gryganskyi A."/>
            <person name="Culley D."/>
            <person name="Magnuson J.K."/>
            <person name="James T.Y."/>
            <person name="O'Malley M.A."/>
            <person name="Stajich J.E."/>
            <person name="Spatafora J.W."/>
            <person name="Visel A."/>
            <person name="Grigoriev I.V."/>
        </authorList>
    </citation>
    <scope>NUCLEOTIDE SEQUENCE [LARGE SCALE GENOMIC DNA]</scope>
    <source>
        <strain evidence="1 2">62-1032</strain>
    </source>
</reference>
<keyword evidence="2" id="KW-1185">Reference proteome</keyword>
<dbReference type="STRING" id="106004.A0A1Y2G742"/>
<dbReference type="AlphaFoldDB" id="A0A1Y2G742"/>
<evidence type="ECO:0000313" key="1">
    <source>
        <dbReference type="EMBL" id="ORY92879.1"/>
    </source>
</evidence>
<dbReference type="EMBL" id="MCGR01000001">
    <property type="protein sequence ID" value="ORY92879.1"/>
    <property type="molecule type" value="Genomic_DNA"/>
</dbReference>
<sequence length="270" mass="29320">MSAQAQHPTSLGATPQAAVVAELPALEVSMQVKVNFNPQLYEALIDTTLPFSSVSLSLLHQLGLIAYATPLQLGFFAAVRPNSGVQIVTDKITLLISTETSILGCHEFLVNSLWTATTAPFILGADFARAFQLRVNEEGTRVFFQVAHGFLAPSSGATGVNDEAARRRQAIIEWVKECNQHASKGPTPAVNAVAPAASQHGITQGNVHTDPSVAERWTVKKRQSRRRSSLHHSIKQTIRIYESTSAHGTKQRVVVLKEKVKRAERGVRSA</sequence>
<evidence type="ECO:0000313" key="2">
    <source>
        <dbReference type="Proteomes" id="UP000193467"/>
    </source>
</evidence>
<dbReference type="InParanoid" id="A0A1Y2G742"/>
<dbReference type="Gene3D" id="2.40.70.10">
    <property type="entry name" value="Acid Proteases"/>
    <property type="match status" value="1"/>
</dbReference>
<accession>A0A1Y2G742</accession>
<name>A0A1Y2G742_9BASI</name>
<proteinExistence type="predicted"/>
<comment type="caution">
    <text evidence="1">The sequence shown here is derived from an EMBL/GenBank/DDBJ whole genome shotgun (WGS) entry which is preliminary data.</text>
</comment>
<dbReference type="InterPro" id="IPR021109">
    <property type="entry name" value="Peptidase_aspartic_dom_sf"/>
</dbReference>
<gene>
    <name evidence="1" type="ORF">BCR35DRAFT_298467</name>
</gene>
<protein>
    <submittedName>
        <fullName evidence="1">Uncharacterized protein</fullName>
    </submittedName>
</protein>